<sequence>MVTSLTFVQNDFQILYVRLCHLSSNHFDVKLLNDLLSLPGLNNAIAFRHPHSVPSNCTKFIISFNIVGDVTINEQRLTGSVIID</sequence>
<gene>
    <name evidence="1" type="ORF">DERP_008294</name>
</gene>
<protein>
    <submittedName>
        <fullName evidence="1">Uncharacterized protein</fullName>
    </submittedName>
</protein>
<dbReference type="EMBL" id="NJHN03000067">
    <property type="protein sequence ID" value="KAH9418038.1"/>
    <property type="molecule type" value="Genomic_DNA"/>
</dbReference>
<reference evidence="1 2" key="1">
    <citation type="journal article" date="2018" name="J. Allergy Clin. Immunol.">
        <title>High-quality assembly of Dermatophagoides pteronyssinus genome and transcriptome reveals a wide range of novel allergens.</title>
        <authorList>
            <person name="Liu X.Y."/>
            <person name="Yang K.Y."/>
            <person name="Wang M.Q."/>
            <person name="Kwok J.S."/>
            <person name="Zeng X."/>
            <person name="Yang Z."/>
            <person name="Xiao X.J."/>
            <person name="Lau C.P."/>
            <person name="Li Y."/>
            <person name="Huang Z.M."/>
            <person name="Ba J.G."/>
            <person name="Yim A.K."/>
            <person name="Ouyang C.Y."/>
            <person name="Ngai S.M."/>
            <person name="Chan T.F."/>
            <person name="Leung E.L."/>
            <person name="Liu L."/>
            <person name="Liu Z.G."/>
            <person name="Tsui S.K."/>
        </authorList>
    </citation>
    <scope>NUCLEOTIDE SEQUENCE [LARGE SCALE GENOMIC DNA]</scope>
    <source>
        <strain evidence="1">Derp</strain>
    </source>
</reference>
<proteinExistence type="predicted"/>
<name>A0ABQ8J676_DERPT</name>
<comment type="caution">
    <text evidence="1">The sequence shown here is derived from an EMBL/GenBank/DDBJ whole genome shotgun (WGS) entry which is preliminary data.</text>
</comment>
<accession>A0ABQ8J676</accession>
<dbReference type="Proteomes" id="UP000887458">
    <property type="component" value="Unassembled WGS sequence"/>
</dbReference>
<evidence type="ECO:0000313" key="1">
    <source>
        <dbReference type="EMBL" id="KAH9418038.1"/>
    </source>
</evidence>
<organism evidence="1 2">
    <name type="scientific">Dermatophagoides pteronyssinus</name>
    <name type="common">European house dust mite</name>
    <dbReference type="NCBI Taxonomy" id="6956"/>
    <lineage>
        <taxon>Eukaryota</taxon>
        <taxon>Metazoa</taxon>
        <taxon>Ecdysozoa</taxon>
        <taxon>Arthropoda</taxon>
        <taxon>Chelicerata</taxon>
        <taxon>Arachnida</taxon>
        <taxon>Acari</taxon>
        <taxon>Acariformes</taxon>
        <taxon>Sarcoptiformes</taxon>
        <taxon>Astigmata</taxon>
        <taxon>Psoroptidia</taxon>
        <taxon>Analgoidea</taxon>
        <taxon>Pyroglyphidae</taxon>
        <taxon>Dermatophagoidinae</taxon>
        <taxon>Dermatophagoides</taxon>
    </lineage>
</organism>
<keyword evidence="2" id="KW-1185">Reference proteome</keyword>
<evidence type="ECO:0000313" key="2">
    <source>
        <dbReference type="Proteomes" id="UP000887458"/>
    </source>
</evidence>
<reference evidence="1 2" key="2">
    <citation type="journal article" date="2022" name="Mol. Biol. Evol.">
        <title>Comparative Genomics Reveals Insights into the Divergent Evolution of Astigmatic Mites and Household Pest Adaptations.</title>
        <authorList>
            <person name="Xiong Q."/>
            <person name="Wan A.T."/>
            <person name="Liu X."/>
            <person name="Fung C.S."/>
            <person name="Xiao X."/>
            <person name="Malainual N."/>
            <person name="Hou J."/>
            <person name="Wang L."/>
            <person name="Wang M."/>
            <person name="Yang K.Y."/>
            <person name="Cui Y."/>
            <person name="Leung E.L."/>
            <person name="Nong W."/>
            <person name="Shin S.K."/>
            <person name="Au S.W."/>
            <person name="Jeong K.Y."/>
            <person name="Chew F.T."/>
            <person name="Hui J.H."/>
            <person name="Leung T.F."/>
            <person name="Tungtrongchitr A."/>
            <person name="Zhong N."/>
            <person name="Liu Z."/>
            <person name="Tsui S.K."/>
        </authorList>
    </citation>
    <scope>NUCLEOTIDE SEQUENCE [LARGE SCALE GENOMIC DNA]</scope>
    <source>
        <strain evidence="1">Derp</strain>
    </source>
</reference>